<evidence type="ECO:0000313" key="15">
    <source>
        <dbReference type="EMBL" id="GLK83260.1"/>
    </source>
</evidence>
<dbReference type="GO" id="GO:0000160">
    <property type="term" value="P:phosphorelay signal transduction system"/>
    <property type="evidence" value="ECO:0007669"/>
    <property type="project" value="UniProtKB-KW"/>
</dbReference>
<dbReference type="PANTHER" id="PTHR41523">
    <property type="entry name" value="TWO-COMPONENT SYSTEM SENSOR PROTEIN"/>
    <property type="match status" value="1"/>
</dbReference>
<feature type="transmembrane region" description="Helical" evidence="13">
    <location>
        <begin position="66"/>
        <end position="86"/>
    </location>
</feature>
<evidence type="ECO:0000256" key="3">
    <source>
        <dbReference type="ARBA" id="ARBA00012438"/>
    </source>
</evidence>
<reference evidence="15" key="2">
    <citation type="submission" date="2023-01" db="EMBL/GenBank/DDBJ databases">
        <authorList>
            <person name="Sun Q."/>
            <person name="Evtushenko L."/>
        </authorList>
    </citation>
    <scope>NUCLEOTIDE SEQUENCE</scope>
    <source>
        <strain evidence="15">VKM B-2789</strain>
    </source>
</reference>
<keyword evidence="8 15" id="KW-0418">Kinase</keyword>
<keyword evidence="6 13" id="KW-0812">Transmembrane</keyword>
<comment type="subcellular location">
    <subcellularLocation>
        <location evidence="2">Membrane</location>
        <topology evidence="2">Multi-pass membrane protein</topology>
    </subcellularLocation>
</comment>
<keyword evidence="5" id="KW-0808">Transferase</keyword>
<feature type="transmembrane region" description="Helical" evidence="13">
    <location>
        <begin position="145"/>
        <end position="166"/>
    </location>
</feature>
<dbReference type="EC" id="2.7.13.3" evidence="3"/>
<feature type="domain" description="Histidine kinase" evidence="14">
    <location>
        <begin position="292"/>
        <end position="387"/>
    </location>
</feature>
<evidence type="ECO:0000256" key="13">
    <source>
        <dbReference type="SAM" id="Phobius"/>
    </source>
</evidence>
<evidence type="ECO:0000256" key="5">
    <source>
        <dbReference type="ARBA" id="ARBA00022679"/>
    </source>
</evidence>
<reference evidence="15" key="1">
    <citation type="journal article" date="2014" name="Int. J. Syst. Evol. Microbiol.">
        <title>Complete genome sequence of Corynebacterium casei LMG S-19264T (=DSM 44701T), isolated from a smear-ripened cheese.</title>
        <authorList>
            <consortium name="US DOE Joint Genome Institute (JGI-PGF)"/>
            <person name="Walter F."/>
            <person name="Albersmeier A."/>
            <person name="Kalinowski J."/>
            <person name="Ruckert C."/>
        </authorList>
    </citation>
    <scope>NUCLEOTIDE SEQUENCE</scope>
    <source>
        <strain evidence="15">VKM B-2789</strain>
    </source>
</reference>
<keyword evidence="16" id="KW-1185">Reference proteome</keyword>
<evidence type="ECO:0000256" key="12">
    <source>
        <dbReference type="ARBA" id="ARBA00023136"/>
    </source>
</evidence>
<evidence type="ECO:0000256" key="6">
    <source>
        <dbReference type="ARBA" id="ARBA00022692"/>
    </source>
</evidence>
<comment type="caution">
    <text evidence="15">The sequence shown here is derived from an EMBL/GenBank/DDBJ whole genome shotgun (WGS) entry which is preliminary data.</text>
</comment>
<name>A0A9W6NA63_9HYPH</name>
<evidence type="ECO:0000256" key="1">
    <source>
        <dbReference type="ARBA" id="ARBA00000085"/>
    </source>
</evidence>
<dbReference type="GO" id="GO:0004673">
    <property type="term" value="F:protein histidine kinase activity"/>
    <property type="evidence" value="ECO:0007669"/>
    <property type="project" value="UniProtKB-EC"/>
</dbReference>
<dbReference type="SMART" id="SM00387">
    <property type="entry name" value="HATPase_c"/>
    <property type="match status" value="1"/>
</dbReference>
<dbReference type="GO" id="GO:0005524">
    <property type="term" value="F:ATP binding"/>
    <property type="evidence" value="ECO:0007669"/>
    <property type="project" value="UniProtKB-KW"/>
</dbReference>
<protein>
    <recommendedName>
        <fullName evidence="3">histidine kinase</fullName>
        <ecNumber evidence="3">2.7.13.3</ecNumber>
    </recommendedName>
</protein>
<evidence type="ECO:0000256" key="4">
    <source>
        <dbReference type="ARBA" id="ARBA00022553"/>
    </source>
</evidence>
<accession>A0A9W6NA63</accession>
<keyword evidence="12 13" id="KW-0472">Membrane</keyword>
<gene>
    <name evidence="15" type="ORF">GCM10017653_13290</name>
</gene>
<feature type="transmembrane region" description="Helical" evidence="13">
    <location>
        <begin position="119"/>
        <end position="139"/>
    </location>
</feature>
<keyword evidence="11" id="KW-0902">Two-component regulatory system</keyword>
<dbReference type="EMBL" id="BSFM01000006">
    <property type="protein sequence ID" value="GLK83260.1"/>
    <property type="molecule type" value="Genomic_DNA"/>
</dbReference>
<dbReference type="GO" id="GO:0016020">
    <property type="term" value="C:membrane"/>
    <property type="evidence" value="ECO:0007669"/>
    <property type="project" value="UniProtKB-SubCell"/>
</dbReference>
<dbReference type="InterPro" id="IPR003594">
    <property type="entry name" value="HATPase_dom"/>
</dbReference>
<feature type="transmembrane region" description="Helical" evidence="13">
    <location>
        <begin position="92"/>
        <end position="112"/>
    </location>
</feature>
<keyword evidence="10 13" id="KW-1133">Transmembrane helix</keyword>
<dbReference type="AlphaFoldDB" id="A0A9W6NA63"/>
<keyword evidence="7" id="KW-0547">Nucleotide-binding</keyword>
<dbReference type="InterPro" id="IPR036890">
    <property type="entry name" value="HATPase_C_sf"/>
</dbReference>
<evidence type="ECO:0000256" key="2">
    <source>
        <dbReference type="ARBA" id="ARBA00004141"/>
    </source>
</evidence>
<dbReference type="PROSITE" id="PS50109">
    <property type="entry name" value="HIS_KIN"/>
    <property type="match status" value="1"/>
</dbReference>
<dbReference type="PANTHER" id="PTHR41523:SF8">
    <property type="entry name" value="ETHYLENE RESPONSE SENSOR PROTEIN"/>
    <property type="match status" value="1"/>
</dbReference>
<evidence type="ECO:0000256" key="11">
    <source>
        <dbReference type="ARBA" id="ARBA00023012"/>
    </source>
</evidence>
<dbReference type="Pfam" id="PF02518">
    <property type="entry name" value="HATPase_c"/>
    <property type="match status" value="1"/>
</dbReference>
<evidence type="ECO:0000256" key="7">
    <source>
        <dbReference type="ARBA" id="ARBA00022741"/>
    </source>
</evidence>
<dbReference type="Gene3D" id="3.30.565.10">
    <property type="entry name" value="Histidine kinase-like ATPase, C-terminal domain"/>
    <property type="match status" value="1"/>
</dbReference>
<dbReference type="InterPro" id="IPR011495">
    <property type="entry name" value="Sig_transdc_His_kin_sub2_dim/P"/>
</dbReference>
<organism evidence="15 16">
    <name type="scientific">Ancylobacter defluvii</name>
    <dbReference type="NCBI Taxonomy" id="1282440"/>
    <lineage>
        <taxon>Bacteria</taxon>
        <taxon>Pseudomonadati</taxon>
        <taxon>Pseudomonadota</taxon>
        <taxon>Alphaproteobacteria</taxon>
        <taxon>Hyphomicrobiales</taxon>
        <taxon>Xanthobacteraceae</taxon>
        <taxon>Ancylobacter</taxon>
    </lineage>
</organism>
<evidence type="ECO:0000313" key="16">
    <source>
        <dbReference type="Proteomes" id="UP001143330"/>
    </source>
</evidence>
<sequence>MNQERPHQWQLRTGHGAGAAIAAVHSGMLAKWPSRGMAEPHRAGSPRVSLFWKLVTAARPLRHHRWLGDAVGLVMLAAAVALRFAVDDVLPPGFPFLTFFPAVILSTFFCGLRPGITCAALSTLAAWVFFIGPATGMNIADGQALMALAFFVAIASIDITLIHFTFSAAEQLREEEATTARLYESQRIMFQELQHRVANNMQFVAALLNLHKRRAADEPGHALVALDEARLRLDTISRIHRHLYAPERLDMPTDRYLRELCGDLIAAAGVEDIACEVSSPDLPLNVAQLTTLSMLVAEIVTNSLKHAFAPGSGGTVRITVTPRGERRFEIVVADDGRGLPQGVDLVGGKSLGWRIIQGLAAQLGGEVRLAGAASGRGTAVRVEFALA</sequence>
<dbReference type="Gene3D" id="1.20.120.620">
    <property type="entry name" value="Backbone structure of the membrane domain of e. Coli histidine kinase receptor kdpd"/>
    <property type="match status" value="1"/>
</dbReference>
<proteinExistence type="predicted"/>
<dbReference type="Proteomes" id="UP001143330">
    <property type="component" value="Unassembled WGS sequence"/>
</dbReference>
<evidence type="ECO:0000259" key="14">
    <source>
        <dbReference type="PROSITE" id="PS50109"/>
    </source>
</evidence>
<dbReference type="SUPFAM" id="SSF55874">
    <property type="entry name" value="ATPase domain of HSP90 chaperone/DNA topoisomerase II/histidine kinase"/>
    <property type="match status" value="1"/>
</dbReference>
<dbReference type="Pfam" id="PF13493">
    <property type="entry name" value="DUF4118"/>
    <property type="match status" value="1"/>
</dbReference>
<dbReference type="InterPro" id="IPR005467">
    <property type="entry name" value="His_kinase_dom"/>
</dbReference>
<evidence type="ECO:0000256" key="8">
    <source>
        <dbReference type="ARBA" id="ARBA00022777"/>
    </source>
</evidence>
<evidence type="ECO:0000256" key="10">
    <source>
        <dbReference type="ARBA" id="ARBA00022989"/>
    </source>
</evidence>
<dbReference type="InterPro" id="IPR038318">
    <property type="entry name" value="KdpD_sf"/>
</dbReference>
<keyword evidence="9" id="KW-0067">ATP-binding</keyword>
<comment type="catalytic activity">
    <reaction evidence="1">
        <text>ATP + protein L-histidine = ADP + protein N-phospho-L-histidine.</text>
        <dbReference type="EC" id="2.7.13.3"/>
    </reaction>
</comment>
<dbReference type="InterPro" id="IPR025201">
    <property type="entry name" value="KdpD_TM"/>
</dbReference>
<keyword evidence="4" id="KW-0597">Phosphoprotein</keyword>
<evidence type="ECO:0000256" key="9">
    <source>
        <dbReference type="ARBA" id="ARBA00022840"/>
    </source>
</evidence>
<dbReference type="Pfam" id="PF07568">
    <property type="entry name" value="HisKA_2"/>
    <property type="match status" value="1"/>
</dbReference>